<sequence length="84" mass="9760">MADYNRDPNLLDEPAKMRGRPVHALDASYQESVRAYIRSANKNGEYITLENIREFLDEITNDESFHLITLARTLNPTSSNYRQK</sequence>
<gene>
    <name evidence="1" type="ORF">MNBD_GAMMA16-2048</name>
</gene>
<reference evidence="1" key="1">
    <citation type="submission" date="2018-06" db="EMBL/GenBank/DDBJ databases">
        <authorList>
            <person name="Zhirakovskaya E."/>
        </authorList>
    </citation>
    <scope>NUCLEOTIDE SEQUENCE</scope>
</reference>
<protein>
    <submittedName>
        <fullName evidence="1">Uncharacterized protein</fullName>
    </submittedName>
</protein>
<name>A0A3B0ZSL9_9ZZZZ</name>
<dbReference type="AlphaFoldDB" id="A0A3B0ZSL9"/>
<organism evidence="1">
    <name type="scientific">hydrothermal vent metagenome</name>
    <dbReference type="NCBI Taxonomy" id="652676"/>
    <lineage>
        <taxon>unclassified sequences</taxon>
        <taxon>metagenomes</taxon>
        <taxon>ecological metagenomes</taxon>
    </lineage>
</organism>
<accession>A0A3B0ZSL9</accession>
<evidence type="ECO:0000313" key="1">
    <source>
        <dbReference type="EMBL" id="VAW83616.1"/>
    </source>
</evidence>
<proteinExistence type="predicted"/>
<dbReference type="EMBL" id="UOFO01000015">
    <property type="protein sequence ID" value="VAW83616.1"/>
    <property type="molecule type" value="Genomic_DNA"/>
</dbReference>